<dbReference type="OrthoDB" id="5336600at2759"/>
<dbReference type="PANTHER" id="PTHR43669:SF4">
    <property type="entry name" value="SHORT-CHAIN DEHYDROGENASE"/>
    <property type="match status" value="1"/>
</dbReference>
<dbReference type="SUPFAM" id="SSF51735">
    <property type="entry name" value="NAD(P)-binding Rossmann-fold domains"/>
    <property type="match status" value="1"/>
</dbReference>
<comment type="similarity">
    <text evidence="1">Belongs to the short-chain dehydrogenases/reductases (SDR) family.</text>
</comment>
<reference evidence="3" key="1">
    <citation type="journal article" date="2020" name="Stud. Mycol.">
        <title>101 Dothideomycetes genomes: a test case for predicting lifestyles and emergence of pathogens.</title>
        <authorList>
            <person name="Haridas S."/>
            <person name="Albert R."/>
            <person name="Binder M."/>
            <person name="Bloem J."/>
            <person name="Labutti K."/>
            <person name="Salamov A."/>
            <person name="Andreopoulos B."/>
            <person name="Baker S."/>
            <person name="Barry K."/>
            <person name="Bills G."/>
            <person name="Bluhm B."/>
            <person name="Cannon C."/>
            <person name="Castanera R."/>
            <person name="Culley D."/>
            <person name="Daum C."/>
            <person name="Ezra D."/>
            <person name="Gonzalez J."/>
            <person name="Henrissat B."/>
            <person name="Kuo A."/>
            <person name="Liang C."/>
            <person name="Lipzen A."/>
            <person name="Lutzoni F."/>
            <person name="Magnuson J."/>
            <person name="Mondo S."/>
            <person name="Nolan M."/>
            <person name="Ohm R."/>
            <person name="Pangilinan J."/>
            <person name="Park H.-J."/>
            <person name="Ramirez L."/>
            <person name="Alfaro M."/>
            <person name="Sun H."/>
            <person name="Tritt A."/>
            <person name="Yoshinaga Y."/>
            <person name="Zwiers L.-H."/>
            <person name="Turgeon B."/>
            <person name="Goodwin S."/>
            <person name="Spatafora J."/>
            <person name="Crous P."/>
            <person name="Grigoriev I."/>
        </authorList>
    </citation>
    <scope>NUCLEOTIDE SEQUENCE</scope>
    <source>
        <strain evidence="3">Tuck. ex Michener</strain>
    </source>
</reference>
<sequence length="231" mass="24824">MSKTSPIVLILGAGPNIGQSVTRAFKEKGYRVALASRRAEEAESTSDEIYIPSDFSDSGAIVNIFSKVKALLGIPSVVVYNASAVTFTPPDDPLSLSLADFDQHLKINTVSPFVAAQQAATGFAELPDTASRTFIYTGNLLNTVTVPKFFDLGVGKSATAQIIEYAATAYKDRGFKFYYGDERNADGSPMYTGLSGEAHAKLYVELAEGKTQGPWQQTFVNGVGYKHFPVA</sequence>
<evidence type="ECO:0000313" key="4">
    <source>
        <dbReference type="Proteomes" id="UP000800092"/>
    </source>
</evidence>
<accession>A0A6A6GU57</accession>
<dbReference type="Gene3D" id="3.40.50.720">
    <property type="entry name" value="NAD(P)-binding Rossmann-like Domain"/>
    <property type="match status" value="1"/>
</dbReference>
<dbReference type="AlphaFoldDB" id="A0A6A6GU57"/>
<dbReference type="PANTHER" id="PTHR43669">
    <property type="entry name" value="5-KETO-D-GLUCONATE 5-REDUCTASE"/>
    <property type="match status" value="1"/>
</dbReference>
<dbReference type="GO" id="GO:0016491">
    <property type="term" value="F:oxidoreductase activity"/>
    <property type="evidence" value="ECO:0007669"/>
    <property type="project" value="UniProtKB-KW"/>
</dbReference>
<keyword evidence="2" id="KW-0560">Oxidoreductase</keyword>
<evidence type="ECO:0000313" key="3">
    <source>
        <dbReference type="EMBL" id="KAF2228823.1"/>
    </source>
</evidence>
<proteinExistence type="inferred from homology"/>
<dbReference type="InterPro" id="IPR002347">
    <property type="entry name" value="SDR_fam"/>
</dbReference>
<gene>
    <name evidence="3" type="ORF">EV356DRAFT_37419</name>
</gene>
<evidence type="ECO:0000256" key="1">
    <source>
        <dbReference type="ARBA" id="ARBA00006484"/>
    </source>
</evidence>
<dbReference type="Proteomes" id="UP000800092">
    <property type="component" value="Unassembled WGS sequence"/>
</dbReference>
<dbReference type="Pfam" id="PF00106">
    <property type="entry name" value="adh_short"/>
    <property type="match status" value="1"/>
</dbReference>
<name>A0A6A6GU57_VIRVR</name>
<dbReference type="InterPro" id="IPR036291">
    <property type="entry name" value="NAD(P)-bd_dom_sf"/>
</dbReference>
<evidence type="ECO:0000256" key="2">
    <source>
        <dbReference type="ARBA" id="ARBA00023002"/>
    </source>
</evidence>
<organism evidence="3 4">
    <name type="scientific">Viridothelium virens</name>
    <name type="common">Speckled blister lichen</name>
    <name type="synonym">Trypethelium virens</name>
    <dbReference type="NCBI Taxonomy" id="1048519"/>
    <lineage>
        <taxon>Eukaryota</taxon>
        <taxon>Fungi</taxon>
        <taxon>Dikarya</taxon>
        <taxon>Ascomycota</taxon>
        <taxon>Pezizomycotina</taxon>
        <taxon>Dothideomycetes</taxon>
        <taxon>Dothideomycetes incertae sedis</taxon>
        <taxon>Trypetheliales</taxon>
        <taxon>Trypetheliaceae</taxon>
        <taxon>Viridothelium</taxon>
    </lineage>
</organism>
<dbReference type="EMBL" id="ML991889">
    <property type="protein sequence ID" value="KAF2228823.1"/>
    <property type="molecule type" value="Genomic_DNA"/>
</dbReference>
<keyword evidence="4" id="KW-1185">Reference proteome</keyword>
<protein>
    <submittedName>
        <fullName evidence="3">Putative short-chain dehydrogenase</fullName>
    </submittedName>
</protein>